<dbReference type="SUPFAM" id="SSF101498">
    <property type="entry name" value="Anti-sigma factor FlgM"/>
    <property type="match status" value="1"/>
</dbReference>
<accession>A0ABN8BH17</accession>
<organism evidence="8 9">
    <name type="scientific">Periweissella fabaria</name>
    <dbReference type="NCBI Taxonomy" id="546157"/>
    <lineage>
        <taxon>Bacteria</taxon>
        <taxon>Bacillati</taxon>
        <taxon>Bacillota</taxon>
        <taxon>Bacilli</taxon>
        <taxon>Lactobacillales</taxon>
        <taxon>Lactobacillaceae</taxon>
        <taxon>Periweissella</taxon>
    </lineage>
</organism>
<name>A0ABN8BH17_9LACO</name>
<keyword evidence="5" id="KW-0805">Transcription regulation</keyword>
<dbReference type="InterPro" id="IPR035890">
    <property type="entry name" value="Anti-sigma-28_factor_FlgM_sf"/>
</dbReference>
<evidence type="ECO:0000313" key="9">
    <source>
        <dbReference type="Proteomes" id="UP000789707"/>
    </source>
</evidence>
<evidence type="ECO:0000256" key="1">
    <source>
        <dbReference type="ARBA" id="ARBA00005322"/>
    </source>
</evidence>
<protein>
    <recommendedName>
        <fullName evidence="2">Negative regulator of flagellin synthesis</fullName>
    </recommendedName>
</protein>
<proteinExistence type="inferred from homology"/>
<evidence type="ECO:0000256" key="2">
    <source>
        <dbReference type="ARBA" id="ARBA00017823"/>
    </source>
</evidence>
<evidence type="ECO:0000313" key="8">
    <source>
        <dbReference type="EMBL" id="CAH0416998.1"/>
    </source>
</evidence>
<evidence type="ECO:0000256" key="6">
    <source>
        <dbReference type="ARBA" id="ARBA00023163"/>
    </source>
</evidence>
<keyword evidence="9" id="KW-1185">Reference proteome</keyword>
<dbReference type="InterPro" id="IPR007412">
    <property type="entry name" value="FlgM"/>
</dbReference>
<dbReference type="RefSeq" id="WP_230097032.1">
    <property type="nucleotide sequence ID" value="NZ_CAKKNS010000005.1"/>
</dbReference>
<keyword evidence="6" id="KW-0804">Transcription</keyword>
<keyword evidence="3" id="KW-0678">Repressor</keyword>
<sequence length="100" mass="11030">MNIDRGYNEYNKQVNLMAKQNTALPTSTPATSMSAKVAKLLEFSQTAQQIAHPTAATTGEEHVDHAKLMAIRSQIATGEYKVDLDKLAAKLTTEMHDQQK</sequence>
<evidence type="ECO:0000259" key="7">
    <source>
        <dbReference type="Pfam" id="PF04316"/>
    </source>
</evidence>
<dbReference type="NCBIfam" id="TIGR03824">
    <property type="entry name" value="FlgM_jcvi"/>
    <property type="match status" value="1"/>
</dbReference>
<dbReference type="Pfam" id="PF04316">
    <property type="entry name" value="FlgM"/>
    <property type="match status" value="1"/>
</dbReference>
<dbReference type="Proteomes" id="UP000789707">
    <property type="component" value="Unassembled WGS sequence"/>
</dbReference>
<keyword evidence="4" id="KW-1005">Bacterial flagellum biogenesis</keyword>
<comment type="similarity">
    <text evidence="1">Belongs to the FlgM family.</text>
</comment>
<dbReference type="InterPro" id="IPR031316">
    <property type="entry name" value="FlgM_C"/>
</dbReference>
<reference evidence="8 9" key="1">
    <citation type="submission" date="2021-11" db="EMBL/GenBank/DDBJ databases">
        <authorList>
            <person name="Depoorter E."/>
        </authorList>
    </citation>
    <scope>NUCLEOTIDE SEQUENCE [LARGE SCALE GENOMIC DNA]</scope>
    <source>
        <strain evidence="8 9">LMG 24289</strain>
    </source>
</reference>
<dbReference type="EMBL" id="CAKKNS010000005">
    <property type="protein sequence ID" value="CAH0416998.1"/>
    <property type="molecule type" value="Genomic_DNA"/>
</dbReference>
<evidence type="ECO:0000256" key="3">
    <source>
        <dbReference type="ARBA" id="ARBA00022491"/>
    </source>
</evidence>
<evidence type="ECO:0000256" key="4">
    <source>
        <dbReference type="ARBA" id="ARBA00022795"/>
    </source>
</evidence>
<comment type="caution">
    <text evidence="8">The sequence shown here is derived from an EMBL/GenBank/DDBJ whole genome shotgun (WGS) entry which is preliminary data.</text>
</comment>
<feature type="domain" description="Anti-sigma-28 factor FlgM C-terminal" evidence="7">
    <location>
        <begin position="42"/>
        <end position="91"/>
    </location>
</feature>
<gene>
    <name evidence="8" type="ORF">WFA24289_01315</name>
</gene>
<evidence type="ECO:0000256" key="5">
    <source>
        <dbReference type="ARBA" id="ARBA00023015"/>
    </source>
</evidence>